<dbReference type="EMBL" id="SKBQ01000034">
    <property type="protein sequence ID" value="TPX13402.1"/>
    <property type="molecule type" value="Genomic_DNA"/>
</dbReference>
<sequence length="285" mass="32412">MPTLETHNGYPLWLYIPNRPAAVIFTIIFVIITGYHTYLLFRRRLWFVIPFVVGGYFEVIGYLGRILAYDKTGELIPYLLQSIFLLLAPVLFAATLYMTLSRVILAVDGASCSIIRPRWLTAIFVTGDVVSFFIQGGGAGLLTQAKSQDDSKRGEYIIVGGLIFQILIFGVFCATALVFNMRFRRHHHSETYRHKPWQSVLVMLYVTSLLIMARNVFRVVEYAMGHQGYLLSNEWPVYVFDGTLMFFTMAFFALRYPSQLYGGKRVEANIELASGSSASTQRHIV</sequence>
<accession>A0A507ATU3</accession>
<dbReference type="PANTHER" id="PTHR31465:SF1">
    <property type="entry name" value="PROTEIN RTA1-RELATED"/>
    <property type="match status" value="1"/>
</dbReference>
<evidence type="ECO:0000256" key="2">
    <source>
        <dbReference type="ARBA" id="ARBA00022692"/>
    </source>
</evidence>
<evidence type="ECO:0000313" key="7">
    <source>
        <dbReference type="Proteomes" id="UP000319257"/>
    </source>
</evidence>
<dbReference type="PANTHER" id="PTHR31465">
    <property type="entry name" value="PROTEIN RTA1-RELATED"/>
    <property type="match status" value="1"/>
</dbReference>
<evidence type="ECO:0000256" key="5">
    <source>
        <dbReference type="SAM" id="Phobius"/>
    </source>
</evidence>
<proteinExistence type="predicted"/>
<reference evidence="6 7" key="1">
    <citation type="submission" date="2019-06" db="EMBL/GenBank/DDBJ databases">
        <title>Draft genome sequence of the filamentous fungus Phialemoniopsis curvata isolated from diesel fuel.</title>
        <authorList>
            <person name="Varaljay V.A."/>
            <person name="Lyon W.J."/>
            <person name="Crouch A.L."/>
            <person name="Drake C.E."/>
            <person name="Hollomon J.M."/>
            <person name="Nadeau L.J."/>
            <person name="Nunn H.S."/>
            <person name="Stevenson B.S."/>
            <person name="Bojanowski C.L."/>
            <person name="Crookes-Goodson W.J."/>
        </authorList>
    </citation>
    <scope>NUCLEOTIDE SEQUENCE [LARGE SCALE GENOMIC DNA]</scope>
    <source>
        <strain evidence="6 7">D216</strain>
    </source>
</reference>
<keyword evidence="4 5" id="KW-0472">Membrane</keyword>
<feature type="transmembrane region" description="Helical" evidence="5">
    <location>
        <begin position="45"/>
        <end position="63"/>
    </location>
</feature>
<dbReference type="GeneID" id="41973579"/>
<evidence type="ECO:0000256" key="1">
    <source>
        <dbReference type="ARBA" id="ARBA00004141"/>
    </source>
</evidence>
<dbReference type="RefSeq" id="XP_030995113.1">
    <property type="nucleotide sequence ID" value="XM_031140731.1"/>
</dbReference>
<dbReference type="InParanoid" id="A0A507ATU3"/>
<dbReference type="STRING" id="1093900.A0A507ATU3"/>
<feature type="transmembrane region" description="Helical" evidence="5">
    <location>
        <begin position="237"/>
        <end position="256"/>
    </location>
</feature>
<feature type="transmembrane region" description="Helical" evidence="5">
    <location>
        <begin position="119"/>
        <end position="136"/>
    </location>
</feature>
<feature type="transmembrane region" description="Helical" evidence="5">
    <location>
        <begin position="200"/>
        <end position="217"/>
    </location>
</feature>
<evidence type="ECO:0000256" key="3">
    <source>
        <dbReference type="ARBA" id="ARBA00022989"/>
    </source>
</evidence>
<keyword evidence="3 5" id="KW-1133">Transmembrane helix</keyword>
<dbReference type="GO" id="GO:0016020">
    <property type="term" value="C:membrane"/>
    <property type="evidence" value="ECO:0007669"/>
    <property type="project" value="UniProtKB-SubCell"/>
</dbReference>
<feature type="transmembrane region" description="Helical" evidence="5">
    <location>
        <begin position="156"/>
        <end position="179"/>
    </location>
</feature>
<protein>
    <recommendedName>
        <fullName evidence="8">RTA1 like protein</fullName>
    </recommendedName>
</protein>
<keyword evidence="7" id="KW-1185">Reference proteome</keyword>
<dbReference type="AlphaFoldDB" id="A0A507ATU3"/>
<evidence type="ECO:0008006" key="8">
    <source>
        <dbReference type="Google" id="ProtNLM"/>
    </source>
</evidence>
<feature type="transmembrane region" description="Helical" evidence="5">
    <location>
        <begin position="75"/>
        <end position="98"/>
    </location>
</feature>
<gene>
    <name evidence="6" type="ORF">E0L32_006132</name>
</gene>
<dbReference type="Pfam" id="PF04479">
    <property type="entry name" value="RTA1"/>
    <property type="match status" value="1"/>
</dbReference>
<keyword evidence="2 5" id="KW-0812">Transmembrane</keyword>
<evidence type="ECO:0000313" key="6">
    <source>
        <dbReference type="EMBL" id="TPX13402.1"/>
    </source>
</evidence>
<evidence type="ECO:0000256" key="4">
    <source>
        <dbReference type="ARBA" id="ARBA00023136"/>
    </source>
</evidence>
<comment type="subcellular location">
    <subcellularLocation>
        <location evidence="1">Membrane</location>
        <topology evidence="1">Multi-pass membrane protein</topology>
    </subcellularLocation>
</comment>
<name>A0A507ATU3_9PEZI</name>
<comment type="caution">
    <text evidence="6">The sequence shown here is derived from an EMBL/GenBank/DDBJ whole genome shotgun (WGS) entry which is preliminary data.</text>
</comment>
<dbReference type="FunCoup" id="A0A507ATU3">
    <property type="interactions" value="17"/>
</dbReference>
<dbReference type="Proteomes" id="UP000319257">
    <property type="component" value="Unassembled WGS sequence"/>
</dbReference>
<organism evidence="6 7">
    <name type="scientific">Thyridium curvatum</name>
    <dbReference type="NCBI Taxonomy" id="1093900"/>
    <lineage>
        <taxon>Eukaryota</taxon>
        <taxon>Fungi</taxon>
        <taxon>Dikarya</taxon>
        <taxon>Ascomycota</taxon>
        <taxon>Pezizomycotina</taxon>
        <taxon>Sordariomycetes</taxon>
        <taxon>Sordariomycetidae</taxon>
        <taxon>Thyridiales</taxon>
        <taxon>Thyridiaceae</taxon>
        <taxon>Thyridium</taxon>
    </lineage>
</organism>
<feature type="transmembrane region" description="Helical" evidence="5">
    <location>
        <begin position="20"/>
        <end position="38"/>
    </location>
</feature>
<dbReference type="InterPro" id="IPR007568">
    <property type="entry name" value="RTA1"/>
</dbReference>
<dbReference type="OrthoDB" id="3358017at2759"/>